<keyword evidence="2" id="KW-1185">Reference proteome</keyword>
<sequence>MFKNYLKKIFPYHLVLILFLVFSFSATYNELNFKTNNLSSLIFTKIAVPNIAGELNVELFGKEYAKQIFSLGVKSPLTYIYQSMPFFKDIPIYFDSVGLVGTFDIPDAHELINLETENTYIPQFPTPPKQKIDLSKLGDSSYLLRNMFIADAALELDTDVLDMWDFEELANRNLKIDTDVDGPQVLIFHTHVKETYIDENPKDYKTGGISSVGAELGRILEEEYGLEVMHNTDNFYLNGEIQDYGEYDRMGPVIEKIIENNPSIQLVIDLHRDSGITVDSAPINGKEAAKVMFVNGITTQRDLEGNLKPLSHLVNPYVEDNLALTIQMQIQGLTYYPDMMRRIYLKIYRYSTYMVPHSLLIELGTETNTIEEAMNALTPIVDMLGRVFDLK</sequence>
<dbReference type="Proteomes" id="UP000188637">
    <property type="component" value="Unassembled WGS sequence"/>
</dbReference>
<name>A0ACC8XIB6_9FIRM</name>
<proteinExistence type="predicted"/>
<gene>
    <name evidence="1" type="ORF">AN640_04810</name>
</gene>
<protein>
    <submittedName>
        <fullName evidence="1">Uncharacterized protein</fullName>
    </submittedName>
</protein>
<reference evidence="1" key="1">
    <citation type="submission" date="2016-08" db="EMBL/GenBank/DDBJ databases">
        <authorList>
            <person name="Ngugi D.K."/>
            <person name="Miyake S."/>
            <person name="Stingl U."/>
        </authorList>
    </citation>
    <scope>NUCLEOTIDE SEQUENCE</scope>
    <source>
        <strain evidence="1">SCG-D08WGA-EpuloA1</strain>
    </source>
</reference>
<comment type="caution">
    <text evidence="1">The sequence shown here is derived from an EMBL/GenBank/DDBJ whole genome shotgun (WGS) entry which is preliminary data.</text>
</comment>
<organism evidence="1 2">
    <name type="scientific">Candidatus Epulonipiscium fishelsonii</name>
    <dbReference type="NCBI Taxonomy" id="77094"/>
    <lineage>
        <taxon>Bacteria</taxon>
        <taxon>Bacillati</taxon>
        <taxon>Bacillota</taxon>
        <taxon>Clostridia</taxon>
        <taxon>Lachnospirales</taxon>
        <taxon>Lachnospiraceae</taxon>
        <taxon>Candidatus Epulonipiscium</taxon>
    </lineage>
</organism>
<accession>A0ACC8XIB6</accession>
<dbReference type="EMBL" id="LJHD01000066">
    <property type="protein sequence ID" value="ONI45282.1"/>
    <property type="molecule type" value="Genomic_DNA"/>
</dbReference>
<evidence type="ECO:0000313" key="2">
    <source>
        <dbReference type="Proteomes" id="UP000188637"/>
    </source>
</evidence>
<evidence type="ECO:0000313" key="1">
    <source>
        <dbReference type="EMBL" id="ONI45282.1"/>
    </source>
</evidence>